<dbReference type="AlphaFoldDB" id="I9RMD4"/>
<gene>
    <name evidence="1" type="ORF">HPHPA9_0126</name>
</gene>
<sequence>MFCWGLGFCLKKFFKTKEAFKTEPFVLGFDFLLWLVFKNHFDF</sequence>
<dbReference type="Proteomes" id="UP000005483">
    <property type="component" value="Unassembled WGS sequence"/>
</dbReference>
<reference evidence="1 2" key="1">
    <citation type="submission" date="2012-04" db="EMBL/GenBank/DDBJ databases">
        <title>Genome sequence of Helicobacter pylori Hp A-9.</title>
        <authorList>
            <person name="Blanchard T.G."/>
            <person name="Czinn S.J."/>
            <person name="McCracken C."/>
            <person name="Abolude K."/>
            <person name="Maroo A."/>
            <person name="Santana-Cruz I."/>
            <person name="Tallon L.J."/>
            <person name="Ficke F.W.F."/>
        </authorList>
    </citation>
    <scope>NUCLEOTIDE SEQUENCE [LARGE SCALE GENOMIC DNA]</scope>
    <source>
        <strain evidence="1 2">Hp A-9</strain>
    </source>
</reference>
<protein>
    <submittedName>
        <fullName evidence="1">Uncharacterized protein</fullName>
    </submittedName>
</protein>
<evidence type="ECO:0000313" key="1">
    <source>
        <dbReference type="EMBL" id="EJB45984.1"/>
    </source>
</evidence>
<proteinExistence type="predicted"/>
<dbReference type="EMBL" id="AKOC01000001">
    <property type="protein sequence ID" value="EJB45984.1"/>
    <property type="molecule type" value="Genomic_DNA"/>
</dbReference>
<name>I9RMD4_HELPX</name>
<organism evidence="1 2">
    <name type="scientific">Helicobacter pylori Hp A-9</name>
    <dbReference type="NCBI Taxonomy" id="992034"/>
    <lineage>
        <taxon>Bacteria</taxon>
        <taxon>Pseudomonadati</taxon>
        <taxon>Campylobacterota</taxon>
        <taxon>Epsilonproteobacteria</taxon>
        <taxon>Campylobacterales</taxon>
        <taxon>Helicobacteraceae</taxon>
        <taxon>Helicobacter</taxon>
    </lineage>
</organism>
<evidence type="ECO:0000313" key="2">
    <source>
        <dbReference type="Proteomes" id="UP000005483"/>
    </source>
</evidence>
<comment type="caution">
    <text evidence="1">The sequence shown here is derived from an EMBL/GenBank/DDBJ whole genome shotgun (WGS) entry which is preliminary data.</text>
</comment>
<accession>I9RMD4</accession>